<name>A0A5S9XZS1_ARATH</name>
<dbReference type="AlphaFoldDB" id="A0A5S9XZS1"/>
<dbReference type="EMBL" id="CACSHJ010000095">
    <property type="protein sequence ID" value="CAA0397119.1"/>
    <property type="molecule type" value="Genomic_DNA"/>
</dbReference>
<dbReference type="OrthoDB" id="1111167at2759"/>
<sequence length="227" mass="25953">MANPNEQEKAMRTKVKWKRFTEMEVDMIMPDPSPNGNIYHSAFEMNAARNGLTVPPKARAIFGYLVIMLYKNVNESNFREFSNKRFKALRAVAHDISDGHISVFNDVEDAICYRNSYGQNHQIRKAVLSAVLGSKKNDHCYFSSVSLNVAKFLSWTDMAGYYVVEENLVYPDSPVLKAPELAIGKKQIKQSRKLTRLSITGSCMRILRAALYLEEQTFRRSLLSQRS</sequence>
<protein>
    <submittedName>
        <fullName evidence="1">Uncharacterized protein</fullName>
    </submittedName>
</protein>
<evidence type="ECO:0000313" key="2">
    <source>
        <dbReference type="Proteomes" id="UP000434276"/>
    </source>
</evidence>
<reference evidence="1 2" key="1">
    <citation type="submission" date="2019-12" db="EMBL/GenBank/DDBJ databases">
        <authorList>
            <person name="Jiao W.-B."/>
            <person name="Schneeberger K."/>
        </authorList>
    </citation>
    <scope>NUCLEOTIDE SEQUENCE [LARGE SCALE GENOMIC DNA]</scope>
    <source>
        <strain evidence="2">cv. C24</strain>
    </source>
</reference>
<proteinExistence type="predicted"/>
<dbReference type="Proteomes" id="UP000434276">
    <property type="component" value="Unassembled WGS sequence"/>
</dbReference>
<gene>
    <name evidence="1" type="ORF">C24_LOCUS19832</name>
</gene>
<evidence type="ECO:0000313" key="1">
    <source>
        <dbReference type="EMBL" id="CAA0397119.1"/>
    </source>
</evidence>
<organism evidence="1 2">
    <name type="scientific">Arabidopsis thaliana</name>
    <name type="common">Mouse-ear cress</name>
    <dbReference type="NCBI Taxonomy" id="3702"/>
    <lineage>
        <taxon>Eukaryota</taxon>
        <taxon>Viridiplantae</taxon>
        <taxon>Streptophyta</taxon>
        <taxon>Embryophyta</taxon>
        <taxon>Tracheophyta</taxon>
        <taxon>Spermatophyta</taxon>
        <taxon>Magnoliopsida</taxon>
        <taxon>eudicotyledons</taxon>
        <taxon>Gunneridae</taxon>
        <taxon>Pentapetalae</taxon>
        <taxon>rosids</taxon>
        <taxon>malvids</taxon>
        <taxon>Brassicales</taxon>
        <taxon>Brassicaceae</taxon>
        <taxon>Camelineae</taxon>
        <taxon>Arabidopsis</taxon>
    </lineage>
</organism>
<accession>A0A5S9XZS1</accession>